<feature type="region of interest" description="Disordered" evidence="6">
    <location>
        <begin position="124"/>
        <end position="147"/>
    </location>
</feature>
<dbReference type="InterPro" id="IPR046344">
    <property type="entry name" value="TAF6_C_sf"/>
</dbReference>
<evidence type="ECO:0000256" key="5">
    <source>
        <dbReference type="ARBA" id="ARBA00023242"/>
    </source>
</evidence>
<dbReference type="InterPro" id="IPR011442">
    <property type="entry name" value="TAF6_C"/>
</dbReference>
<gene>
    <name evidence="8" type="ORF">HFQ381_LOCUS5719</name>
</gene>
<dbReference type="GO" id="GO:0000124">
    <property type="term" value="C:SAGA complex"/>
    <property type="evidence" value="ECO:0007669"/>
    <property type="project" value="InterPro"/>
</dbReference>
<keyword evidence="3" id="KW-0805">Transcription regulation</keyword>
<evidence type="ECO:0000256" key="1">
    <source>
        <dbReference type="ARBA" id="ARBA00004123"/>
    </source>
</evidence>
<comment type="similarity">
    <text evidence="2">Belongs to the TAF6 family.</text>
</comment>
<name>A0A819ZF50_9BILA</name>
<evidence type="ECO:0000256" key="6">
    <source>
        <dbReference type="SAM" id="MobiDB-lite"/>
    </source>
</evidence>
<dbReference type="CDD" id="cd08050">
    <property type="entry name" value="TAF6C"/>
    <property type="match status" value="1"/>
</dbReference>
<evidence type="ECO:0000256" key="2">
    <source>
        <dbReference type="ARBA" id="ARBA00007688"/>
    </source>
</evidence>
<comment type="subcellular location">
    <subcellularLocation>
        <location evidence="1">Nucleus</location>
    </subcellularLocation>
</comment>
<sequence>MVWLETLPDDWWRSYQSISLSTHCIHELNIELLFIVRSLLLETRTYARACKRICLCAIDFQAALETRNIYRNKNFTNYVQQLEKTSISVLSLIDQVDQLSSKTNRLELTIHWLAIDGQQPIISDNPPANFSENNSEEKKQKKSNGTKILPNELINRSSTLEKLFQIANTSRRKNYVYQEHIHPLTKNNLTMKPTHPRNLPLRRFHANNNKVPCIESIQTCLAHELSIEQQLYFKLLTESCFNGTDKQCADAFHCFSSDAALQPLLPRLLLFIALGIQTNIHLHDLSFILRFLSILKMLTSNKFISFDKYLHSIMPTLLTCLLCIFDLAKNDPILSTIDHNSSNNYSAVWTLREQTSDFISYFEDKYSNISYFTERICSIIKRNLNNTTTTFSIVYAYILQNYKQTKLIEVDFDLDYNEQKTLFNQKINELLGKYNGYIYDIQAQFANINKTFHTIFHHLATNDNTPARLEMKCIVAIITEVNDAISNHDSIGRQPEEYLTFDTHTQNYYDQILLTLP</sequence>
<reference evidence="8" key="1">
    <citation type="submission" date="2021-02" db="EMBL/GenBank/DDBJ databases">
        <authorList>
            <person name="Nowell W R."/>
        </authorList>
    </citation>
    <scope>NUCLEOTIDE SEQUENCE</scope>
</reference>
<evidence type="ECO:0000256" key="3">
    <source>
        <dbReference type="ARBA" id="ARBA00023015"/>
    </source>
</evidence>
<evidence type="ECO:0000313" key="8">
    <source>
        <dbReference type="EMBL" id="CAF4172902.1"/>
    </source>
</evidence>
<organism evidence="8 9">
    <name type="scientific">Rotaria socialis</name>
    <dbReference type="NCBI Taxonomy" id="392032"/>
    <lineage>
        <taxon>Eukaryota</taxon>
        <taxon>Metazoa</taxon>
        <taxon>Spiralia</taxon>
        <taxon>Gnathifera</taxon>
        <taxon>Rotifera</taxon>
        <taxon>Eurotatoria</taxon>
        <taxon>Bdelloidea</taxon>
        <taxon>Philodinida</taxon>
        <taxon>Philodinidae</taxon>
        <taxon>Rotaria</taxon>
    </lineage>
</organism>
<evidence type="ECO:0000313" key="9">
    <source>
        <dbReference type="Proteomes" id="UP000663851"/>
    </source>
</evidence>
<keyword evidence="4" id="KW-0804">Transcription</keyword>
<dbReference type="EMBL" id="CAJOBO010000244">
    <property type="protein sequence ID" value="CAF4172902.1"/>
    <property type="molecule type" value="Genomic_DNA"/>
</dbReference>
<feature type="domain" description="TAF6 C-terminal HEAT repeat" evidence="7">
    <location>
        <begin position="222"/>
        <end position="397"/>
    </location>
</feature>
<protein>
    <recommendedName>
        <fullName evidence="7">TAF6 C-terminal HEAT repeat domain-containing protein</fullName>
    </recommendedName>
</protein>
<proteinExistence type="inferred from homology"/>
<dbReference type="PANTHER" id="PTHR10221:SF9">
    <property type="entry name" value="TRANSCRIPTION INITIATION FACTOR TFIID SUBUNIT 6"/>
    <property type="match status" value="1"/>
</dbReference>
<dbReference type="GO" id="GO:0046695">
    <property type="term" value="C:SLIK (SAGA-like) complex"/>
    <property type="evidence" value="ECO:0007669"/>
    <property type="project" value="InterPro"/>
</dbReference>
<evidence type="ECO:0000256" key="4">
    <source>
        <dbReference type="ARBA" id="ARBA00023163"/>
    </source>
</evidence>
<dbReference type="Pfam" id="PF07571">
    <property type="entry name" value="TAF6_C"/>
    <property type="match status" value="1"/>
</dbReference>
<dbReference type="GO" id="GO:0003713">
    <property type="term" value="F:transcription coactivator activity"/>
    <property type="evidence" value="ECO:0007669"/>
    <property type="project" value="TreeGrafter"/>
</dbReference>
<accession>A0A819ZF50</accession>
<dbReference type="Proteomes" id="UP000663851">
    <property type="component" value="Unassembled WGS sequence"/>
</dbReference>
<evidence type="ECO:0000259" key="7">
    <source>
        <dbReference type="Pfam" id="PF07571"/>
    </source>
</evidence>
<keyword evidence="5" id="KW-0539">Nucleus</keyword>
<dbReference type="AlphaFoldDB" id="A0A819ZF50"/>
<dbReference type="InterPro" id="IPR037796">
    <property type="entry name" value="TAF6"/>
</dbReference>
<dbReference type="GO" id="GO:0051123">
    <property type="term" value="P:RNA polymerase II preinitiation complex assembly"/>
    <property type="evidence" value="ECO:0007669"/>
    <property type="project" value="TreeGrafter"/>
</dbReference>
<dbReference type="GO" id="GO:0016251">
    <property type="term" value="F:RNA polymerase II general transcription initiation factor activity"/>
    <property type="evidence" value="ECO:0007669"/>
    <property type="project" value="InterPro"/>
</dbReference>
<dbReference type="Gene3D" id="1.25.40.770">
    <property type="entry name" value="TAF6, C-terminal HEAT repeat domain"/>
    <property type="match status" value="1"/>
</dbReference>
<comment type="caution">
    <text evidence="8">The sequence shown here is derived from an EMBL/GenBank/DDBJ whole genome shotgun (WGS) entry which is preliminary data.</text>
</comment>
<dbReference type="PANTHER" id="PTHR10221">
    <property type="entry name" value="TRANSCRIPTION INITIATION FACTOR TFIID SUBUNIT 6"/>
    <property type="match status" value="1"/>
</dbReference>
<dbReference type="GO" id="GO:0005669">
    <property type="term" value="C:transcription factor TFIID complex"/>
    <property type="evidence" value="ECO:0007669"/>
    <property type="project" value="InterPro"/>
</dbReference>